<dbReference type="InterPro" id="IPR012737">
    <property type="entry name" value="DhaK_L_YcgS"/>
</dbReference>
<dbReference type="AlphaFoldDB" id="A0A381P1T6"/>
<evidence type="ECO:0000256" key="1">
    <source>
        <dbReference type="ARBA" id="ARBA00022679"/>
    </source>
</evidence>
<evidence type="ECO:0000256" key="2">
    <source>
        <dbReference type="ARBA" id="ARBA00022777"/>
    </source>
</evidence>
<organism evidence="4">
    <name type="scientific">marine metagenome</name>
    <dbReference type="NCBI Taxonomy" id="408172"/>
    <lineage>
        <taxon>unclassified sequences</taxon>
        <taxon>metagenomes</taxon>
        <taxon>ecological metagenomes</taxon>
    </lineage>
</organism>
<dbReference type="InterPro" id="IPR036117">
    <property type="entry name" value="DhaL_dom_sf"/>
</dbReference>
<dbReference type="EMBL" id="UINC01000744">
    <property type="protein sequence ID" value="SUZ60464.1"/>
    <property type="molecule type" value="Genomic_DNA"/>
</dbReference>
<evidence type="ECO:0000259" key="3">
    <source>
        <dbReference type="PROSITE" id="PS51480"/>
    </source>
</evidence>
<dbReference type="InterPro" id="IPR050861">
    <property type="entry name" value="Dihydroxyacetone_Kinase"/>
</dbReference>
<dbReference type="PROSITE" id="PS51480">
    <property type="entry name" value="DHAL"/>
    <property type="match status" value="1"/>
</dbReference>
<dbReference type="SUPFAM" id="SSF101473">
    <property type="entry name" value="DhaL-like"/>
    <property type="match status" value="1"/>
</dbReference>
<protein>
    <recommendedName>
        <fullName evidence="3">DhaL domain-containing protein</fullName>
    </recommendedName>
</protein>
<dbReference type="Gene3D" id="1.25.40.340">
    <property type="match status" value="1"/>
</dbReference>
<evidence type="ECO:0000313" key="4">
    <source>
        <dbReference type="EMBL" id="SUZ60464.1"/>
    </source>
</evidence>
<dbReference type="GO" id="GO:0004371">
    <property type="term" value="F:glycerone kinase activity"/>
    <property type="evidence" value="ECO:0007669"/>
    <property type="project" value="InterPro"/>
</dbReference>
<name>A0A381P1T6_9ZZZZ</name>
<dbReference type="PANTHER" id="PTHR28629">
    <property type="entry name" value="TRIOKINASE/FMN CYCLASE"/>
    <property type="match status" value="1"/>
</dbReference>
<sequence length="185" mass="19567">MDRKIGDGDHGVTMNIGWMAVKEKLSTINPSDGFHKICTQIASSFLSAVGASAGPLYATALMRGGGAVKDKNSLDAMSFSLFLNAAANGIKERGKAEIGDKTMLDVWIPAADEMKKKASEGANLMEALECTVNTAENAMNNTKNLLAKKGRSSKLGNRSIGHIDPGAASSFAIINSIFQTLKEMN</sequence>
<dbReference type="InterPro" id="IPR004007">
    <property type="entry name" value="DhaL_dom"/>
</dbReference>
<dbReference type="PANTHER" id="PTHR28629:SF4">
    <property type="entry name" value="TRIOKINASE_FMN CYCLASE"/>
    <property type="match status" value="1"/>
</dbReference>
<gene>
    <name evidence="4" type="ORF">METZ01_LOCUS13318</name>
</gene>
<keyword evidence="2" id="KW-0418">Kinase</keyword>
<accession>A0A381P1T6</accession>
<reference evidence="4" key="1">
    <citation type="submission" date="2018-05" db="EMBL/GenBank/DDBJ databases">
        <authorList>
            <person name="Lanie J.A."/>
            <person name="Ng W.-L."/>
            <person name="Kazmierczak K.M."/>
            <person name="Andrzejewski T.M."/>
            <person name="Davidsen T.M."/>
            <person name="Wayne K.J."/>
            <person name="Tettelin H."/>
            <person name="Glass J.I."/>
            <person name="Rusch D."/>
            <person name="Podicherti R."/>
            <person name="Tsui H.-C.T."/>
            <person name="Winkler M.E."/>
        </authorList>
    </citation>
    <scope>NUCLEOTIDE SEQUENCE</scope>
</reference>
<dbReference type="FunFam" id="1.25.40.340:FF:000002">
    <property type="entry name" value="Dihydroxyacetone kinase, L subunit"/>
    <property type="match status" value="1"/>
</dbReference>
<dbReference type="Pfam" id="PF02734">
    <property type="entry name" value="Dak2"/>
    <property type="match status" value="1"/>
</dbReference>
<proteinExistence type="predicted"/>
<dbReference type="GO" id="GO:0005829">
    <property type="term" value="C:cytosol"/>
    <property type="evidence" value="ECO:0007669"/>
    <property type="project" value="TreeGrafter"/>
</dbReference>
<dbReference type="GO" id="GO:0019563">
    <property type="term" value="P:glycerol catabolic process"/>
    <property type="evidence" value="ECO:0007669"/>
    <property type="project" value="TreeGrafter"/>
</dbReference>
<feature type="domain" description="DhaL" evidence="3">
    <location>
        <begin position="1"/>
        <end position="179"/>
    </location>
</feature>
<keyword evidence="1" id="KW-0808">Transferase</keyword>
<dbReference type="NCBIfam" id="TIGR02365">
    <property type="entry name" value="dha_L_ycgS"/>
    <property type="match status" value="1"/>
</dbReference>
<dbReference type="SMART" id="SM01120">
    <property type="entry name" value="Dak2"/>
    <property type="match status" value="1"/>
</dbReference>